<dbReference type="RefSeq" id="WP_194450149.1">
    <property type="nucleotide sequence ID" value="NZ_CP063849.1"/>
</dbReference>
<dbReference type="Gene3D" id="3.60.21.10">
    <property type="match status" value="1"/>
</dbReference>
<dbReference type="KEGG" id="pfer:IRI77_00545"/>
<evidence type="ECO:0000313" key="2">
    <source>
        <dbReference type="Proteomes" id="UP000593892"/>
    </source>
</evidence>
<accession>A0A7S7NRJ2</accession>
<keyword evidence="2" id="KW-1185">Reference proteome</keyword>
<dbReference type="PANTHER" id="PTHR43143">
    <property type="entry name" value="METALLOPHOSPHOESTERASE, CALCINEURIN SUPERFAMILY"/>
    <property type="match status" value="1"/>
</dbReference>
<dbReference type="SUPFAM" id="SSF56300">
    <property type="entry name" value="Metallo-dependent phosphatases"/>
    <property type="match status" value="1"/>
</dbReference>
<evidence type="ECO:0000313" key="1">
    <source>
        <dbReference type="EMBL" id="QOY88487.1"/>
    </source>
</evidence>
<organism evidence="1 2">
    <name type="scientific">Paludibaculum fermentans</name>
    <dbReference type="NCBI Taxonomy" id="1473598"/>
    <lineage>
        <taxon>Bacteria</taxon>
        <taxon>Pseudomonadati</taxon>
        <taxon>Acidobacteriota</taxon>
        <taxon>Terriglobia</taxon>
        <taxon>Bryobacterales</taxon>
        <taxon>Bryobacteraceae</taxon>
        <taxon>Paludibaculum</taxon>
    </lineage>
</organism>
<protein>
    <submittedName>
        <fullName evidence="1">Metallophosphoesterase</fullName>
    </submittedName>
</protein>
<dbReference type="EMBL" id="CP063849">
    <property type="protein sequence ID" value="QOY88487.1"/>
    <property type="molecule type" value="Genomic_DNA"/>
</dbReference>
<dbReference type="InterPro" id="IPR029052">
    <property type="entry name" value="Metallo-depent_PP-like"/>
</dbReference>
<dbReference type="Proteomes" id="UP000593892">
    <property type="component" value="Chromosome"/>
</dbReference>
<name>A0A7S7NRJ2_PALFE</name>
<gene>
    <name evidence="1" type="ORF">IRI77_00545</name>
</gene>
<dbReference type="AlphaFoldDB" id="A0A7S7NRJ2"/>
<reference evidence="1 2" key="1">
    <citation type="submission" date="2020-10" db="EMBL/GenBank/DDBJ databases">
        <title>Complete genome sequence of Paludibaculum fermentans P105T, a facultatively anaerobic acidobacterium capable of dissimilatory Fe(III) reduction.</title>
        <authorList>
            <person name="Dedysh S.N."/>
            <person name="Beletsky A.V."/>
            <person name="Kulichevskaya I.S."/>
            <person name="Mardanov A.V."/>
            <person name="Ravin N.V."/>
        </authorList>
    </citation>
    <scope>NUCLEOTIDE SEQUENCE [LARGE SCALE GENOMIC DNA]</scope>
    <source>
        <strain evidence="1 2">P105</strain>
    </source>
</reference>
<proteinExistence type="predicted"/>
<dbReference type="PANTHER" id="PTHR43143:SF1">
    <property type="entry name" value="SERINE_THREONINE-PROTEIN PHOSPHATASE CPPED1"/>
    <property type="match status" value="1"/>
</dbReference>
<sequence length="764" mass="83338">MLQTAANAQQKTDVTFAFTADTHISYNGTNDDTALLGIATDSTSPDLALFMALRQNETMVSLATPYTSYNGCTLSGSWSQPRYKTLCNQIQLVRKLNALTSSAVAPGGGTTYRNAWPATTWTQNGKSRRFASAGRSFSSLQGLIVGGDLTDCAGGSIGECDPKYDGARHGQTYAFQALFDRSAGSDYRSKIATASFLRGLRQISDDIPLHYALYPELGNHDLSHFDINDGSSKLVDYVKSWNPDASGDHKVTNRDSDSGAYSMDWGNLHVIVAGVSPGASGHEYRYSDSSMEWFKKDLATYAYDGRPVVIAQHFGFDTAWSLTSEFWQESDRIEGFIGLWPAIKDYNVIGFFTGHDHSVGKPYQFPDWNTFPNSMGYDVFRPGAGYSQQFAAIRVTDHSLDVAYTKQKDYDSSGNVALATDANGLFTKKLVPGPKLSPDLPQLIDPALPAVQAAAMSTFSGNNYILTVDANRGYKVRRADSRGFPATTVQTGVMPGSVPNLRSYRAEPHGETRILATTPQGTAAYRMSEPNGFPSTTKLELQKLWEVSFIRGDLVMPFETWNSFFYENGGKENNYLLVEDAGSPTVSIYRVGQQGPAFVASRTLNSSLIGTVDVPFTYKAANGKRYPGFLRYAKDLQLTNGTTPNVEFYGINDDDANNLTISSLGSEQWPTGGTPIPIRMYDGSTEIIVKTAFAQASLPLYTSSPYVVRAVLDDGTGTDIAWRGRVGLPSNLAGFVHLGYSKDGKTQLGVLGDIGFYARYSMEP</sequence>
<dbReference type="InterPro" id="IPR051918">
    <property type="entry name" value="STPP_CPPED1"/>
</dbReference>